<dbReference type="SUPFAM" id="SSF53756">
    <property type="entry name" value="UDP-Glycosyltransferase/glycogen phosphorylase"/>
    <property type="match status" value="1"/>
</dbReference>
<dbReference type="EMBL" id="LMAR01000001">
    <property type="protein sequence ID" value="KQK32214.1"/>
    <property type="molecule type" value="Genomic_DNA"/>
</dbReference>
<proteinExistence type="predicted"/>
<evidence type="ECO:0000313" key="5">
    <source>
        <dbReference type="EMBL" id="SKC10562.1"/>
    </source>
</evidence>
<reference evidence="4 6" key="1">
    <citation type="submission" date="2015-10" db="EMBL/GenBank/DDBJ databases">
        <title>Draft genome of Bosea thiooxidans.</title>
        <authorList>
            <person name="Wang X."/>
        </authorList>
    </citation>
    <scope>NUCLEOTIDE SEQUENCE [LARGE SCALE GENOMIC DNA]</scope>
    <source>
        <strain evidence="4 6">CGMCC 9174</strain>
    </source>
</reference>
<gene>
    <name evidence="4" type="ORF">ARD30_00035</name>
    <name evidence="5" type="ORF">SAMN05660750_04286</name>
</gene>
<dbReference type="Pfam" id="PF12000">
    <property type="entry name" value="Glyco_trans_4_3"/>
    <property type="match status" value="1"/>
</dbReference>
<dbReference type="OrthoDB" id="9793726at2"/>
<evidence type="ECO:0000313" key="6">
    <source>
        <dbReference type="Proteomes" id="UP000051562"/>
    </source>
</evidence>
<accession>A0A0Q3PQU1</accession>
<evidence type="ECO:0000313" key="7">
    <source>
        <dbReference type="Proteomes" id="UP000190130"/>
    </source>
</evidence>
<dbReference type="Pfam" id="PF00534">
    <property type="entry name" value="Glycos_transf_1"/>
    <property type="match status" value="1"/>
</dbReference>
<evidence type="ECO:0000256" key="1">
    <source>
        <dbReference type="ARBA" id="ARBA00022679"/>
    </source>
</evidence>
<evidence type="ECO:0000259" key="3">
    <source>
        <dbReference type="Pfam" id="PF12000"/>
    </source>
</evidence>
<evidence type="ECO:0000313" key="4">
    <source>
        <dbReference type="EMBL" id="KQK32214.1"/>
    </source>
</evidence>
<protein>
    <submittedName>
        <fullName evidence="4">Glycosyl transferase</fullName>
    </submittedName>
    <submittedName>
        <fullName evidence="5">Glycosyltransferase involved in cell wall bisynthesis</fullName>
    </submittedName>
</protein>
<dbReference type="GO" id="GO:0016757">
    <property type="term" value="F:glycosyltransferase activity"/>
    <property type="evidence" value="ECO:0007669"/>
    <property type="project" value="InterPro"/>
</dbReference>
<keyword evidence="1 4" id="KW-0808">Transferase</keyword>
<dbReference type="PANTHER" id="PTHR46401">
    <property type="entry name" value="GLYCOSYLTRANSFERASE WBBK-RELATED"/>
    <property type="match status" value="1"/>
</dbReference>
<dbReference type="InterPro" id="IPR022623">
    <property type="entry name" value="Glyco_trans_4"/>
</dbReference>
<keyword evidence="6" id="KW-1185">Reference proteome</keyword>
<dbReference type="Proteomes" id="UP000051562">
    <property type="component" value="Unassembled WGS sequence"/>
</dbReference>
<name>A0A0Q3PQU1_9HYPH</name>
<evidence type="ECO:0000259" key="2">
    <source>
        <dbReference type="Pfam" id="PF00534"/>
    </source>
</evidence>
<feature type="domain" description="Glycosyl transferase family 1" evidence="2">
    <location>
        <begin position="208"/>
        <end position="373"/>
    </location>
</feature>
<reference evidence="5 7" key="2">
    <citation type="submission" date="2017-02" db="EMBL/GenBank/DDBJ databases">
        <authorList>
            <person name="Peterson S.W."/>
        </authorList>
    </citation>
    <scope>NUCLEOTIDE SEQUENCE [LARGE SCALE GENOMIC DNA]</scope>
    <source>
        <strain evidence="5 7">DSM 9653</strain>
    </source>
</reference>
<dbReference type="GO" id="GO:0009103">
    <property type="term" value="P:lipopolysaccharide biosynthetic process"/>
    <property type="evidence" value="ECO:0007669"/>
    <property type="project" value="TreeGrafter"/>
</dbReference>
<dbReference type="PANTHER" id="PTHR46401:SF2">
    <property type="entry name" value="GLYCOSYLTRANSFERASE WBBK-RELATED"/>
    <property type="match status" value="1"/>
</dbReference>
<dbReference type="AlphaFoldDB" id="A0A0Q3PQU1"/>
<dbReference type="Proteomes" id="UP000190130">
    <property type="component" value="Unassembled WGS sequence"/>
</dbReference>
<dbReference type="RefSeq" id="WP_055726159.1">
    <property type="nucleotide sequence ID" value="NZ_FUYX01000014.1"/>
</dbReference>
<organism evidence="4 6">
    <name type="scientific">Bosea thiooxidans</name>
    <dbReference type="NCBI Taxonomy" id="53254"/>
    <lineage>
        <taxon>Bacteria</taxon>
        <taxon>Pseudomonadati</taxon>
        <taxon>Pseudomonadota</taxon>
        <taxon>Alphaproteobacteria</taxon>
        <taxon>Hyphomicrobiales</taxon>
        <taxon>Boseaceae</taxon>
        <taxon>Bosea</taxon>
    </lineage>
</organism>
<dbReference type="EMBL" id="FUYX01000014">
    <property type="protein sequence ID" value="SKC10562.1"/>
    <property type="molecule type" value="Genomic_DNA"/>
</dbReference>
<dbReference type="Gene3D" id="3.40.50.2000">
    <property type="entry name" value="Glycogen Phosphorylase B"/>
    <property type="match status" value="2"/>
</dbReference>
<sequence length="402" mass="44581">MHVLFVHRSGSGQFSALIERLVARGDEVTLISERPAAEQPGVRQLAYTTGEPATKHPALAATDYHLRTGEAVARLMTHLRNDDAPDVVIGHVGWGGLLFARDALPDAGLIGYCEYYYRSEGSDLDFGQSEPPQQAERQRIRMRNAAQLLTLDTLDAAYAPTHWQRLQYPGAYRQRIAVCHDGIDTRVCRPDPTARFTLPDGRILSAGNPVVTFAARDLDPYRGYPQFMRAAALLAERHPEIQFVAVGGDGPGYGRPRADGLPWREAMLAETGLADRIVHIPWLSYEALIRLFQVSAAHVYLSVPFVLSWSLLEAMACGCLVVGSDTEPVREAIRDGVNGLLAPFHDTQILARRIEEALHHGPRLTPLRRAARETVIAGYERERCLDRQLAWIAQLDSREVAA</sequence>
<dbReference type="STRING" id="53254.SAMN05660750_04286"/>
<dbReference type="InterPro" id="IPR001296">
    <property type="entry name" value="Glyco_trans_1"/>
</dbReference>
<feature type="domain" description="Glycosyl transferase family 4" evidence="3">
    <location>
        <begin position="25"/>
        <end position="186"/>
    </location>
</feature>